<organism evidence="3 4">
    <name type="scientific">Acaulospora morrowiae</name>
    <dbReference type="NCBI Taxonomy" id="94023"/>
    <lineage>
        <taxon>Eukaryota</taxon>
        <taxon>Fungi</taxon>
        <taxon>Fungi incertae sedis</taxon>
        <taxon>Mucoromycota</taxon>
        <taxon>Glomeromycotina</taxon>
        <taxon>Glomeromycetes</taxon>
        <taxon>Diversisporales</taxon>
        <taxon>Acaulosporaceae</taxon>
        <taxon>Acaulospora</taxon>
    </lineage>
</organism>
<proteinExistence type="predicted"/>
<comment type="caution">
    <text evidence="3">The sequence shown here is derived from an EMBL/GenBank/DDBJ whole genome shotgun (WGS) entry which is preliminary data.</text>
</comment>
<accession>A0A9N9EB16</accession>
<evidence type="ECO:0000259" key="2">
    <source>
        <dbReference type="PROSITE" id="PS51253"/>
    </source>
</evidence>
<dbReference type="PANTHER" id="PTHR19303:SF73">
    <property type="entry name" value="PROTEIN PDC2"/>
    <property type="match status" value="1"/>
</dbReference>
<evidence type="ECO:0000313" key="4">
    <source>
        <dbReference type="Proteomes" id="UP000789342"/>
    </source>
</evidence>
<dbReference type="PROSITE" id="PS51253">
    <property type="entry name" value="HTH_CENPB"/>
    <property type="match status" value="1"/>
</dbReference>
<dbReference type="Proteomes" id="UP000789342">
    <property type="component" value="Unassembled WGS sequence"/>
</dbReference>
<dbReference type="SUPFAM" id="SSF46689">
    <property type="entry name" value="Homeodomain-like"/>
    <property type="match status" value="1"/>
</dbReference>
<dbReference type="AlphaFoldDB" id="A0A9N9EB16"/>
<dbReference type="EMBL" id="CAJVPV010011846">
    <property type="protein sequence ID" value="CAG8665025.1"/>
    <property type="molecule type" value="Genomic_DNA"/>
</dbReference>
<dbReference type="InterPro" id="IPR009057">
    <property type="entry name" value="Homeodomain-like_sf"/>
</dbReference>
<dbReference type="GO" id="GO:0005634">
    <property type="term" value="C:nucleus"/>
    <property type="evidence" value="ECO:0007669"/>
    <property type="project" value="TreeGrafter"/>
</dbReference>
<dbReference type="GO" id="GO:0003677">
    <property type="term" value="F:DNA binding"/>
    <property type="evidence" value="ECO:0007669"/>
    <property type="project" value="UniProtKB-KW"/>
</dbReference>
<dbReference type="Gene3D" id="1.10.10.60">
    <property type="entry name" value="Homeodomain-like"/>
    <property type="match status" value="1"/>
</dbReference>
<evidence type="ECO:0000313" key="3">
    <source>
        <dbReference type="EMBL" id="CAG8665025.1"/>
    </source>
</evidence>
<keyword evidence="4" id="KW-1185">Reference proteome</keyword>
<feature type="non-terminal residue" evidence="3">
    <location>
        <position position="177"/>
    </location>
</feature>
<reference evidence="3" key="1">
    <citation type="submission" date="2021-06" db="EMBL/GenBank/DDBJ databases">
        <authorList>
            <person name="Kallberg Y."/>
            <person name="Tangrot J."/>
            <person name="Rosling A."/>
        </authorList>
    </citation>
    <scope>NUCLEOTIDE SEQUENCE</scope>
    <source>
        <strain evidence="3">CL551</strain>
    </source>
</reference>
<dbReference type="PANTHER" id="PTHR19303">
    <property type="entry name" value="TRANSPOSON"/>
    <property type="match status" value="1"/>
</dbReference>
<name>A0A9N9EB16_9GLOM</name>
<dbReference type="OrthoDB" id="5593786at2759"/>
<gene>
    <name evidence="3" type="ORF">AMORRO_LOCUS10572</name>
</gene>
<sequence length="177" mass="20813">MAREYKISKQAVSDILRQEKIWSTIETGTVEHVLIRSDINLNDSILMEHALAFTKEFGYDNKFLASSGWLKNFKKRNNLRLYKKHGEIGSVNMEDIPQFRADLQNILKEYNRKKKSKEHITLLLTCNVSGDEKLPILLIHKYESPRALKGISKSTLPVWYYWNAKAWIQRSIFYSYL</sequence>
<protein>
    <submittedName>
        <fullName evidence="3">8423_t:CDS:1</fullName>
    </submittedName>
</protein>
<dbReference type="Pfam" id="PF03221">
    <property type="entry name" value="HTH_Tnp_Tc5"/>
    <property type="match status" value="1"/>
</dbReference>
<dbReference type="InterPro" id="IPR050863">
    <property type="entry name" value="CenT-Element_Derived"/>
</dbReference>
<dbReference type="InterPro" id="IPR004875">
    <property type="entry name" value="DDE_SF_endonuclease_dom"/>
</dbReference>
<evidence type="ECO:0000256" key="1">
    <source>
        <dbReference type="ARBA" id="ARBA00023125"/>
    </source>
</evidence>
<keyword evidence="1" id="KW-0238">DNA-binding</keyword>
<feature type="domain" description="HTH CENPB-type" evidence="2">
    <location>
        <begin position="13"/>
        <end position="83"/>
    </location>
</feature>
<dbReference type="Pfam" id="PF03184">
    <property type="entry name" value="DDE_1"/>
    <property type="match status" value="1"/>
</dbReference>
<dbReference type="InterPro" id="IPR006600">
    <property type="entry name" value="HTH_CenpB_DNA-bd_dom"/>
</dbReference>